<dbReference type="FunCoup" id="D9QJ80">
    <property type="interactions" value="509"/>
</dbReference>
<keyword evidence="6 8" id="KW-0030">Aminoacyl-tRNA synthetase</keyword>
<dbReference type="Pfam" id="PF00579">
    <property type="entry name" value="tRNA-synt_1b"/>
    <property type="match status" value="1"/>
</dbReference>
<dbReference type="STRING" id="633149.Bresu_0290"/>
<evidence type="ECO:0000256" key="7">
    <source>
        <dbReference type="ARBA" id="ARBA00049929"/>
    </source>
</evidence>
<dbReference type="GO" id="GO:0006436">
    <property type="term" value="P:tryptophanyl-tRNA aminoacylation"/>
    <property type="evidence" value="ECO:0007669"/>
    <property type="project" value="UniProtKB-UniRule"/>
</dbReference>
<evidence type="ECO:0000256" key="2">
    <source>
        <dbReference type="ARBA" id="ARBA00022598"/>
    </source>
</evidence>
<dbReference type="PANTHER" id="PTHR43766:SF1">
    <property type="entry name" value="TRYPTOPHAN--TRNA LIGASE, MITOCHONDRIAL"/>
    <property type="match status" value="1"/>
</dbReference>
<evidence type="ECO:0000256" key="3">
    <source>
        <dbReference type="ARBA" id="ARBA00022741"/>
    </source>
</evidence>
<dbReference type="InterPro" id="IPR014729">
    <property type="entry name" value="Rossmann-like_a/b/a_fold"/>
</dbReference>
<dbReference type="OrthoDB" id="9801042at2"/>
<keyword evidence="2 8" id="KW-0436">Ligase</keyword>
<dbReference type="HOGENOM" id="CLU_029244_1_4_5"/>
<sequence length="346" mass="37318">MTDASPTTPAYTGPRRILSGIQASGALHLGNYLGALKRFTALQDSGAPCFLFVADLHAITVWQDPALLAAQTREIAAAYIASGLDPATSTIFPQSAVRAHSELAWILNCVARLGWLDRMTQFKEKSGKHKERSSVGLYTYPVLQAADILLYKATEVPVGEDQKQHLELTRDIAAKFNTDFNAPGFFPLPEPLIQGPATRVMSLRDGAAKMSKSDPSDQSRINLTDDADTIAAKIRKSKTDMGVMPAPGDVLDDRPEVRNLIAIYAALSDTTREAVTAQFAGQGFGAFKPALADLAVAALAPVTAEMRRLMDDPAEIDRVLKDGAERAAAIADPVVDEVKKIVGFWR</sequence>
<keyword evidence="8" id="KW-0963">Cytoplasm</keyword>
<dbReference type="CDD" id="cd00806">
    <property type="entry name" value="TrpRS_core"/>
    <property type="match status" value="1"/>
</dbReference>
<evidence type="ECO:0000256" key="1">
    <source>
        <dbReference type="ARBA" id="ARBA00005594"/>
    </source>
</evidence>
<dbReference type="InterPro" id="IPR002305">
    <property type="entry name" value="aa-tRNA-synth_Ic"/>
</dbReference>
<feature type="binding site" evidence="8">
    <location>
        <begin position="159"/>
        <end position="161"/>
    </location>
    <ligand>
        <name>ATP</name>
        <dbReference type="ChEBI" id="CHEBI:30616"/>
    </ligand>
</feature>
<keyword evidence="5 8" id="KW-0648">Protein biosynthesis</keyword>
<evidence type="ECO:0000256" key="8">
    <source>
        <dbReference type="HAMAP-Rule" id="MF_00140"/>
    </source>
</evidence>
<evidence type="ECO:0000256" key="5">
    <source>
        <dbReference type="ARBA" id="ARBA00022917"/>
    </source>
</evidence>
<feature type="short sequence motif" description="'HIGH' region" evidence="8">
    <location>
        <begin position="23"/>
        <end position="31"/>
    </location>
</feature>
<evidence type="ECO:0000256" key="4">
    <source>
        <dbReference type="ARBA" id="ARBA00022840"/>
    </source>
</evidence>
<evidence type="ECO:0000313" key="11">
    <source>
        <dbReference type="Proteomes" id="UP000002696"/>
    </source>
</evidence>
<name>D9QJ80_BRESC</name>
<keyword evidence="4 8" id="KW-0067">ATP-binding</keyword>
<dbReference type="NCBIfam" id="TIGR00233">
    <property type="entry name" value="trpS"/>
    <property type="match status" value="1"/>
</dbReference>
<feature type="binding site" evidence="8">
    <location>
        <position position="147"/>
    </location>
    <ligand>
        <name>L-tryptophan</name>
        <dbReference type="ChEBI" id="CHEBI:57912"/>
    </ligand>
</feature>
<dbReference type="PANTHER" id="PTHR43766">
    <property type="entry name" value="TRYPTOPHAN--TRNA LIGASE, MITOCHONDRIAL"/>
    <property type="match status" value="1"/>
</dbReference>
<evidence type="ECO:0000256" key="9">
    <source>
        <dbReference type="RuleBase" id="RU363036"/>
    </source>
</evidence>
<comment type="catalytic activity">
    <reaction evidence="7 8">
        <text>tRNA(Trp) + L-tryptophan + ATP = L-tryptophyl-tRNA(Trp) + AMP + diphosphate + H(+)</text>
        <dbReference type="Rhea" id="RHEA:24080"/>
        <dbReference type="Rhea" id="RHEA-COMP:9671"/>
        <dbReference type="Rhea" id="RHEA-COMP:9705"/>
        <dbReference type="ChEBI" id="CHEBI:15378"/>
        <dbReference type="ChEBI" id="CHEBI:30616"/>
        <dbReference type="ChEBI" id="CHEBI:33019"/>
        <dbReference type="ChEBI" id="CHEBI:57912"/>
        <dbReference type="ChEBI" id="CHEBI:78442"/>
        <dbReference type="ChEBI" id="CHEBI:78535"/>
        <dbReference type="ChEBI" id="CHEBI:456215"/>
        <dbReference type="EC" id="6.1.1.2"/>
    </reaction>
</comment>
<feature type="binding site" evidence="8">
    <location>
        <position position="200"/>
    </location>
    <ligand>
        <name>ATP</name>
        <dbReference type="ChEBI" id="CHEBI:30616"/>
    </ligand>
</feature>
<comment type="subunit">
    <text evidence="8">Homodimer.</text>
</comment>
<reference evidence="11" key="1">
    <citation type="journal article" date="2011" name="J. Bacteriol.">
        <title>Genome sequences of eight morphologically diverse alphaproteobacteria.</title>
        <authorList>
            <consortium name="US DOE Joint Genome Institute"/>
            <person name="Brown P.J."/>
            <person name="Kysela D.T."/>
            <person name="Buechlein A."/>
            <person name="Hemmerich C."/>
            <person name="Brun Y.V."/>
        </authorList>
    </citation>
    <scope>NUCLEOTIDE SEQUENCE [LARGE SCALE GENOMIC DNA]</scope>
    <source>
        <strain evidence="11">ATCC 15264 / DSM 4735 / LMG 14903 / NBRC 16000 / CB 81</strain>
    </source>
</reference>
<dbReference type="SUPFAM" id="SSF52374">
    <property type="entry name" value="Nucleotidylyl transferase"/>
    <property type="match status" value="1"/>
</dbReference>
<feature type="binding site" evidence="8">
    <location>
        <begin position="30"/>
        <end position="31"/>
    </location>
    <ligand>
        <name>ATP</name>
        <dbReference type="ChEBI" id="CHEBI:30616"/>
    </ligand>
</feature>
<dbReference type="eggNOG" id="COG0180">
    <property type="taxonomic scope" value="Bacteria"/>
</dbReference>
<dbReference type="HAMAP" id="MF_00140_B">
    <property type="entry name" value="Trp_tRNA_synth_B"/>
    <property type="match status" value="1"/>
</dbReference>
<protein>
    <recommendedName>
        <fullName evidence="8">Tryptophan--tRNA ligase</fullName>
        <ecNumber evidence="8">6.1.1.2</ecNumber>
    </recommendedName>
    <alternativeName>
        <fullName evidence="8">Tryptophanyl-tRNA synthetase</fullName>
        <shortName evidence="8">TrpRS</shortName>
    </alternativeName>
</protein>
<gene>
    <name evidence="8" type="primary">trpS</name>
    <name evidence="10" type="ordered locus">Bresu_0290</name>
</gene>
<dbReference type="InterPro" id="IPR050203">
    <property type="entry name" value="Trp-tRNA_synthetase"/>
</dbReference>
<comment type="similarity">
    <text evidence="1 8 9">Belongs to the class-I aminoacyl-tRNA synthetase family.</text>
</comment>
<dbReference type="GO" id="GO:0005524">
    <property type="term" value="F:ATP binding"/>
    <property type="evidence" value="ECO:0007669"/>
    <property type="project" value="UniProtKB-UniRule"/>
</dbReference>
<feature type="short sequence motif" description="'KMSKS' region" evidence="8">
    <location>
        <begin position="209"/>
        <end position="213"/>
    </location>
</feature>
<keyword evidence="3 8" id="KW-0547">Nucleotide-binding</keyword>
<proteinExistence type="inferred from homology"/>
<dbReference type="Gene3D" id="1.10.240.10">
    <property type="entry name" value="Tyrosyl-Transfer RNA Synthetase"/>
    <property type="match status" value="1"/>
</dbReference>
<dbReference type="PRINTS" id="PR01039">
    <property type="entry name" value="TRNASYNTHTRP"/>
</dbReference>
<dbReference type="Proteomes" id="UP000002696">
    <property type="component" value="Chromosome"/>
</dbReference>
<comment type="subcellular location">
    <subcellularLocation>
        <location evidence="8">Cytoplasm</location>
    </subcellularLocation>
</comment>
<dbReference type="KEGG" id="bsb:Bresu_0290"/>
<dbReference type="AlphaFoldDB" id="D9QJ80"/>
<keyword evidence="11" id="KW-1185">Reference proteome</keyword>
<feature type="binding site" evidence="8">
    <location>
        <begin position="209"/>
        <end position="213"/>
    </location>
    <ligand>
        <name>ATP</name>
        <dbReference type="ChEBI" id="CHEBI:30616"/>
    </ligand>
</feature>
<dbReference type="GO" id="GO:0004830">
    <property type="term" value="F:tryptophan-tRNA ligase activity"/>
    <property type="evidence" value="ECO:0007669"/>
    <property type="project" value="UniProtKB-UniRule"/>
</dbReference>
<evidence type="ECO:0000313" key="10">
    <source>
        <dbReference type="EMBL" id="ADK99604.1"/>
    </source>
</evidence>
<evidence type="ECO:0000256" key="6">
    <source>
        <dbReference type="ARBA" id="ARBA00023146"/>
    </source>
</evidence>
<organism evidence="10 11">
    <name type="scientific">Brevundimonas subvibrioides (strain ATCC 15264 / DSM 4735 / LMG 14903 / NBRC 16000 / CB 81)</name>
    <name type="common">Caulobacter subvibrioides</name>
    <dbReference type="NCBI Taxonomy" id="633149"/>
    <lineage>
        <taxon>Bacteria</taxon>
        <taxon>Pseudomonadati</taxon>
        <taxon>Pseudomonadota</taxon>
        <taxon>Alphaproteobacteria</taxon>
        <taxon>Caulobacterales</taxon>
        <taxon>Caulobacteraceae</taxon>
        <taxon>Brevundimonas</taxon>
    </lineage>
</organism>
<dbReference type="Gene3D" id="3.40.50.620">
    <property type="entry name" value="HUPs"/>
    <property type="match status" value="1"/>
</dbReference>
<accession>D9QJ80</accession>
<dbReference type="InterPro" id="IPR002306">
    <property type="entry name" value="Trp-tRNA-ligase"/>
</dbReference>
<dbReference type="EC" id="6.1.1.2" evidence="8"/>
<dbReference type="InParanoid" id="D9QJ80"/>
<dbReference type="RefSeq" id="WP_013267709.1">
    <property type="nucleotide sequence ID" value="NC_014375.1"/>
</dbReference>
<dbReference type="BioCyc" id="BSUB633149:G1GM8-289-MONOMER"/>
<comment type="function">
    <text evidence="8">Catalyzes the attachment of tryptophan to tRNA(Trp).</text>
</comment>
<dbReference type="GO" id="GO:0005829">
    <property type="term" value="C:cytosol"/>
    <property type="evidence" value="ECO:0007669"/>
    <property type="project" value="TreeGrafter"/>
</dbReference>
<dbReference type="EMBL" id="CP002102">
    <property type="protein sequence ID" value="ADK99604.1"/>
    <property type="molecule type" value="Genomic_DNA"/>
</dbReference>
<dbReference type="InterPro" id="IPR024109">
    <property type="entry name" value="Trp-tRNA-ligase_bac-type"/>
</dbReference>
<feature type="binding site" evidence="8">
    <location>
        <begin position="22"/>
        <end position="24"/>
    </location>
    <ligand>
        <name>ATP</name>
        <dbReference type="ChEBI" id="CHEBI:30616"/>
    </ligand>
</feature>